<protein>
    <recommendedName>
        <fullName evidence="1">N-acetyltransferase domain-containing protein</fullName>
    </recommendedName>
</protein>
<dbReference type="InterPro" id="IPR039968">
    <property type="entry name" value="BcerS-like"/>
</dbReference>
<accession>A0A382B950</accession>
<dbReference type="PANTHER" id="PTHR41368">
    <property type="entry name" value="PROTEIN YGHO"/>
    <property type="match status" value="1"/>
</dbReference>
<reference evidence="2" key="1">
    <citation type="submission" date="2018-05" db="EMBL/GenBank/DDBJ databases">
        <authorList>
            <person name="Lanie J.A."/>
            <person name="Ng W.-L."/>
            <person name="Kazmierczak K.M."/>
            <person name="Andrzejewski T.M."/>
            <person name="Davidsen T.M."/>
            <person name="Wayne K.J."/>
            <person name="Tettelin H."/>
            <person name="Glass J.I."/>
            <person name="Rusch D."/>
            <person name="Podicherti R."/>
            <person name="Tsui H.-C.T."/>
            <person name="Winkler M.E."/>
        </authorList>
    </citation>
    <scope>NUCLEOTIDE SEQUENCE</scope>
</reference>
<dbReference type="InterPro" id="IPR000182">
    <property type="entry name" value="GNAT_dom"/>
</dbReference>
<proteinExistence type="predicted"/>
<dbReference type="PROSITE" id="PS51186">
    <property type="entry name" value="GNAT"/>
    <property type="match status" value="1"/>
</dbReference>
<organism evidence="2">
    <name type="scientific">marine metagenome</name>
    <dbReference type="NCBI Taxonomy" id="408172"/>
    <lineage>
        <taxon>unclassified sequences</taxon>
        <taxon>metagenomes</taxon>
        <taxon>ecological metagenomes</taxon>
    </lineage>
</organism>
<feature type="domain" description="N-acetyltransferase" evidence="1">
    <location>
        <begin position="156"/>
        <end position="331"/>
    </location>
</feature>
<sequence>MRGNPFYSDAERALYVARRGKQTVGRIAAVENRRHNRYHKDRLGFFGFFECLEDQEAATELFASAEHWLKVRGLKASRGPISPSMNHECGLLVNGFGAPPVIMTPWNPPYYADLIQGAGYAKVQDLLGYYIPAGNKLAVPDRVRHLAERTRRRLGITFRRLDARTLKQEARKIHELYKDAWDGNWGFVPPSWNEFWHITNDLKAILAVDFSFVAEIDDEVIGFMLIVRDLNRLLPAIPSGRLWPWNAVKLLFNVQKILSGRVVLLGLKTRHRHRGLFPLFAYEAARRALEVQAEGAEASWVLEDNDSIVAPLEAMGLQPYKRWRLYEKELST</sequence>
<gene>
    <name evidence="2" type="ORF">METZ01_LOCUS163053</name>
</gene>
<dbReference type="GO" id="GO:0016747">
    <property type="term" value="F:acyltransferase activity, transferring groups other than amino-acyl groups"/>
    <property type="evidence" value="ECO:0007669"/>
    <property type="project" value="InterPro"/>
</dbReference>
<dbReference type="Gene3D" id="3.40.630.30">
    <property type="match status" value="1"/>
</dbReference>
<dbReference type="AlphaFoldDB" id="A0A382B950"/>
<dbReference type="SUPFAM" id="SSF55729">
    <property type="entry name" value="Acyl-CoA N-acyltransferases (Nat)"/>
    <property type="match status" value="1"/>
</dbReference>
<name>A0A382B950_9ZZZZ</name>
<evidence type="ECO:0000313" key="2">
    <source>
        <dbReference type="EMBL" id="SVB10199.1"/>
    </source>
</evidence>
<dbReference type="InterPro" id="IPR016181">
    <property type="entry name" value="Acyl_CoA_acyltransferase"/>
</dbReference>
<dbReference type="PANTHER" id="PTHR41368:SF1">
    <property type="entry name" value="PROTEIN YGHO"/>
    <property type="match status" value="1"/>
</dbReference>
<dbReference type="EMBL" id="UINC01028717">
    <property type="protein sequence ID" value="SVB10199.1"/>
    <property type="molecule type" value="Genomic_DNA"/>
</dbReference>
<evidence type="ECO:0000259" key="1">
    <source>
        <dbReference type="PROSITE" id="PS51186"/>
    </source>
</evidence>